<feature type="region of interest" description="Disordered" evidence="1">
    <location>
        <begin position="238"/>
        <end position="263"/>
    </location>
</feature>
<feature type="region of interest" description="Disordered" evidence="1">
    <location>
        <begin position="283"/>
        <end position="312"/>
    </location>
</feature>
<protein>
    <recommendedName>
        <fullName evidence="2">Myb/SANT-like domain-containing protein</fullName>
    </recommendedName>
</protein>
<keyword evidence="4" id="KW-1185">Reference proteome</keyword>
<dbReference type="PANTHER" id="PTHR46934:SF12">
    <property type="entry name" value="MYB_SANT-LIKE DOMAIN-CONTAINING PROTEIN"/>
    <property type="match status" value="1"/>
</dbReference>
<dbReference type="InterPro" id="IPR024752">
    <property type="entry name" value="Myb/SANT-like_dom"/>
</dbReference>
<name>A0A3B5Z0B7_WHEAT</name>
<dbReference type="OrthoDB" id="689554at2759"/>
<sequence length="395" mass="45698">MDPEMRDRVRKREEEDDEMMLFVFPALHLIETDGVALRERRIPRHTSSLTEVTMMTARGSPRLRLLKKAVERDRASPPTSSVTKRRRGSPKEDRAQWNASLEKDLVDLLREHDTPEHKGQNGWSSEAWNTIVKKFHQKNPYARYEKKKIQEKEKELKKEYKMIKEIRKQSGVSWDDQQCRILADPPLWKNIIISHPKAGKFKTKAFPLFEALGELHDGQTAEGTYNFTSIESSHCSTQSHLENLGGASKNHGETSADGENLGGERVQIDDDVDEVYVQENIVVEPQQTQPNLATAPSRNGEEKEPKRRRGANGDVAAMMEKYLEIRTKQVEDERNKPRVVDEYSIKNCIDLLKTMEITLEEEVKAFRVFKIPENREIFMSARPETALMWLRAEME</sequence>
<evidence type="ECO:0000313" key="3">
    <source>
        <dbReference type="EnsemblPlants" id="TraesCS1B02G308100.1"/>
    </source>
</evidence>
<dbReference type="AlphaFoldDB" id="A0A3B5Z0B7"/>
<dbReference type="EnsemblPlants" id="TraesCS1B02G308100.1">
    <property type="protein sequence ID" value="TraesCS1B02G308100.1"/>
    <property type="gene ID" value="TraesCS1B02G308100"/>
</dbReference>
<feature type="region of interest" description="Disordered" evidence="1">
    <location>
        <begin position="69"/>
        <end position="97"/>
    </location>
</feature>
<dbReference type="PANTHER" id="PTHR46934">
    <property type="entry name" value="MYB_DNA-BIND_3 DOMAIN-CONTAINING PROTEIN-RELATED"/>
    <property type="match status" value="1"/>
</dbReference>
<dbReference type="Gramene" id="TraesCS1B02G308100.1">
    <property type="protein sequence ID" value="TraesCS1B02G308100.1"/>
    <property type="gene ID" value="TraesCS1B02G308100"/>
</dbReference>
<proteinExistence type="predicted"/>
<evidence type="ECO:0000259" key="2">
    <source>
        <dbReference type="Pfam" id="PF12776"/>
    </source>
</evidence>
<organism evidence="3">
    <name type="scientific">Triticum aestivum</name>
    <name type="common">Wheat</name>
    <dbReference type="NCBI Taxonomy" id="4565"/>
    <lineage>
        <taxon>Eukaryota</taxon>
        <taxon>Viridiplantae</taxon>
        <taxon>Streptophyta</taxon>
        <taxon>Embryophyta</taxon>
        <taxon>Tracheophyta</taxon>
        <taxon>Spermatophyta</taxon>
        <taxon>Magnoliopsida</taxon>
        <taxon>Liliopsida</taxon>
        <taxon>Poales</taxon>
        <taxon>Poaceae</taxon>
        <taxon>BOP clade</taxon>
        <taxon>Pooideae</taxon>
        <taxon>Triticodae</taxon>
        <taxon>Triticeae</taxon>
        <taxon>Triticinae</taxon>
        <taxon>Triticum</taxon>
    </lineage>
</organism>
<reference evidence="3" key="1">
    <citation type="submission" date="2018-08" db="EMBL/GenBank/DDBJ databases">
        <authorList>
            <person name="Rossello M."/>
        </authorList>
    </citation>
    <scope>NUCLEOTIDE SEQUENCE [LARGE SCALE GENOMIC DNA]</scope>
    <source>
        <strain evidence="3">cv. Chinese Spring</strain>
    </source>
</reference>
<evidence type="ECO:0000313" key="4">
    <source>
        <dbReference type="Proteomes" id="UP000019116"/>
    </source>
</evidence>
<feature type="compositionally biased region" description="Polar residues" evidence="1">
    <location>
        <begin position="285"/>
        <end position="297"/>
    </location>
</feature>
<dbReference type="OMA" id="ISSHKRG"/>
<reference evidence="3" key="2">
    <citation type="submission" date="2018-10" db="UniProtKB">
        <authorList>
            <consortium name="EnsemblPlants"/>
        </authorList>
    </citation>
    <scope>IDENTIFICATION</scope>
</reference>
<accession>A0A3B5Z0B7</accession>
<dbReference type="Gramene" id="TraesCS1B03G0848300.1">
    <property type="protein sequence ID" value="TraesCS1B03G0848300.1.CDS"/>
    <property type="gene ID" value="TraesCS1B03G0848300"/>
</dbReference>
<dbReference type="Pfam" id="PF12776">
    <property type="entry name" value="Myb_DNA-bind_3"/>
    <property type="match status" value="1"/>
</dbReference>
<evidence type="ECO:0000256" key="1">
    <source>
        <dbReference type="SAM" id="MobiDB-lite"/>
    </source>
</evidence>
<dbReference type="Proteomes" id="UP000019116">
    <property type="component" value="Chromosome 1B"/>
</dbReference>
<feature type="domain" description="Myb/SANT-like" evidence="2">
    <location>
        <begin position="96"/>
        <end position="190"/>
    </location>
</feature>
<dbReference type="STRING" id="4565.A0A3B5Z0B7"/>